<comment type="caution">
    <text evidence="7">The sequence shown here is derived from an EMBL/GenBank/DDBJ whole genome shotgun (WGS) entry which is preliminary data.</text>
</comment>
<dbReference type="InterPro" id="IPR000571">
    <property type="entry name" value="Znf_CCCH"/>
</dbReference>
<evidence type="ECO:0000259" key="6">
    <source>
        <dbReference type="PROSITE" id="PS50103"/>
    </source>
</evidence>
<feature type="domain" description="C3H1-type" evidence="6">
    <location>
        <begin position="36"/>
        <end position="64"/>
    </location>
</feature>
<evidence type="ECO:0000313" key="8">
    <source>
        <dbReference type="Proteomes" id="UP001233999"/>
    </source>
</evidence>
<keyword evidence="8" id="KW-1185">Reference proteome</keyword>
<keyword evidence="2" id="KW-0677">Repeat</keyword>
<feature type="non-terminal residue" evidence="7">
    <location>
        <position position="70"/>
    </location>
</feature>
<evidence type="ECO:0000256" key="1">
    <source>
        <dbReference type="ARBA" id="ARBA00022723"/>
    </source>
</evidence>
<reference evidence="7" key="1">
    <citation type="journal article" date="2023" name="IScience">
        <title>Live-bearing cockroach genome reveals convergent evolutionary mechanisms linked to viviparity in insects and beyond.</title>
        <authorList>
            <person name="Fouks B."/>
            <person name="Harrison M.C."/>
            <person name="Mikhailova A.A."/>
            <person name="Marchal E."/>
            <person name="English S."/>
            <person name="Carruthers M."/>
            <person name="Jennings E.C."/>
            <person name="Chiamaka E.L."/>
            <person name="Frigard R.A."/>
            <person name="Pippel M."/>
            <person name="Attardo G.M."/>
            <person name="Benoit J.B."/>
            <person name="Bornberg-Bauer E."/>
            <person name="Tobe S.S."/>
        </authorList>
    </citation>
    <scope>NUCLEOTIDE SEQUENCE</scope>
    <source>
        <strain evidence="7">Stay&amp;Tobe</strain>
    </source>
</reference>
<dbReference type="EMBL" id="JASPKZ010002294">
    <property type="protein sequence ID" value="KAJ9596127.1"/>
    <property type="molecule type" value="Genomic_DNA"/>
</dbReference>
<dbReference type="InterPro" id="IPR009145">
    <property type="entry name" value="U2AF_small"/>
</dbReference>
<accession>A0AAD8ENJ9</accession>
<dbReference type="PRINTS" id="PR01848">
    <property type="entry name" value="U2AUXFACTOR"/>
</dbReference>
<dbReference type="GO" id="GO:0089701">
    <property type="term" value="C:U2AF complex"/>
    <property type="evidence" value="ECO:0007669"/>
    <property type="project" value="InterPro"/>
</dbReference>
<dbReference type="GO" id="GO:0008270">
    <property type="term" value="F:zinc ion binding"/>
    <property type="evidence" value="ECO:0007669"/>
    <property type="project" value="UniProtKB-KW"/>
</dbReference>
<dbReference type="SMART" id="SM00356">
    <property type="entry name" value="ZnF_C3H1"/>
    <property type="match status" value="1"/>
</dbReference>
<evidence type="ECO:0000256" key="2">
    <source>
        <dbReference type="ARBA" id="ARBA00022737"/>
    </source>
</evidence>
<evidence type="ECO:0000256" key="3">
    <source>
        <dbReference type="ARBA" id="ARBA00022771"/>
    </source>
</evidence>
<feature type="zinc finger region" description="C3H1-type" evidence="5">
    <location>
        <begin position="36"/>
        <end position="64"/>
    </location>
</feature>
<dbReference type="PANTHER" id="PTHR12620">
    <property type="entry name" value="U2 SNRNP AUXILIARY FACTOR, SMALL SUBUNIT"/>
    <property type="match status" value="1"/>
</dbReference>
<evidence type="ECO:0000313" key="7">
    <source>
        <dbReference type="EMBL" id="KAJ9596127.1"/>
    </source>
</evidence>
<proteinExistence type="predicted"/>
<dbReference type="AlphaFoldDB" id="A0AAD8ENJ9"/>
<keyword evidence="1 5" id="KW-0479">Metal-binding</keyword>
<dbReference type="InterPro" id="IPR036855">
    <property type="entry name" value="Znf_CCCH_sf"/>
</dbReference>
<dbReference type="PROSITE" id="PS50103">
    <property type="entry name" value="ZF_C3H1"/>
    <property type="match status" value="1"/>
</dbReference>
<keyword evidence="3 5" id="KW-0863">Zinc-finger</keyword>
<name>A0AAD8ENJ9_DIPPU</name>
<keyword evidence="4 5" id="KW-0862">Zinc</keyword>
<dbReference type="GO" id="GO:0003723">
    <property type="term" value="F:RNA binding"/>
    <property type="evidence" value="ECO:0007669"/>
    <property type="project" value="InterPro"/>
</dbReference>
<reference evidence="7" key="2">
    <citation type="submission" date="2023-05" db="EMBL/GenBank/DDBJ databases">
        <authorList>
            <person name="Fouks B."/>
        </authorList>
    </citation>
    <scope>NUCLEOTIDE SEQUENCE</scope>
    <source>
        <strain evidence="7">Stay&amp;Tobe</strain>
        <tissue evidence="7">Testes</tissue>
    </source>
</reference>
<evidence type="ECO:0000256" key="4">
    <source>
        <dbReference type="ARBA" id="ARBA00022833"/>
    </source>
</evidence>
<dbReference type="SUPFAM" id="SSF90229">
    <property type="entry name" value="CCCH zinc finger"/>
    <property type="match status" value="1"/>
</dbReference>
<evidence type="ECO:0000256" key="5">
    <source>
        <dbReference type="PROSITE-ProRule" id="PRU00723"/>
    </source>
</evidence>
<gene>
    <name evidence="7" type="ORF">L9F63_012711</name>
</gene>
<dbReference type="Proteomes" id="UP001233999">
    <property type="component" value="Unassembled WGS sequence"/>
</dbReference>
<protein>
    <recommendedName>
        <fullName evidence="6">C3H1-type domain-containing protein</fullName>
    </recommendedName>
</protein>
<dbReference type="GO" id="GO:0000398">
    <property type="term" value="P:mRNA splicing, via spliceosome"/>
    <property type="evidence" value="ECO:0007669"/>
    <property type="project" value="InterPro"/>
</dbReference>
<sequence>FSPFGKGDNSAEFSSSRISCFVVKMAEYLASIFGTEKDKVNCSFYFKIGACRHGDRCSRIHNKPTFSQAA</sequence>
<organism evidence="7 8">
    <name type="scientific">Diploptera punctata</name>
    <name type="common">Pacific beetle cockroach</name>
    <dbReference type="NCBI Taxonomy" id="6984"/>
    <lineage>
        <taxon>Eukaryota</taxon>
        <taxon>Metazoa</taxon>
        <taxon>Ecdysozoa</taxon>
        <taxon>Arthropoda</taxon>
        <taxon>Hexapoda</taxon>
        <taxon>Insecta</taxon>
        <taxon>Pterygota</taxon>
        <taxon>Neoptera</taxon>
        <taxon>Polyneoptera</taxon>
        <taxon>Dictyoptera</taxon>
        <taxon>Blattodea</taxon>
        <taxon>Blaberoidea</taxon>
        <taxon>Blaberidae</taxon>
        <taxon>Diplopterinae</taxon>
        <taxon>Diploptera</taxon>
    </lineage>
</organism>
<dbReference type="Pfam" id="PF00642">
    <property type="entry name" value="zf-CCCH"/>
    <property type="match status" value="1"/>
</dbReference>
<feature type="non-terminal residue" evidence="7">
    <location>
        <position position="1"/>
    </location>
</feature>